<dbReference type="AlphaFoldDB" id="M7SXY3"/>
<sequence length="638" mass="71479">MTCVRAKTPCQYPGPERAKRRSQGTTSAKVGPRSEVLEHAEAVINHPSETSATADSQPVDPPAFSPNKSTALRPSDSEHSGGFLLKEGSSTRYINEFTFSRVLENVLTWLSEQQGELQSAIDTPTSGSNSSSHGQTPTTGFDGLFSNPHMPNDILSLYPSRWQATQLWQNYLNNVDSLVKILHVPTVQPKLFAAINKLKDTPHDMSALLFSIYFAAVTSLRSPDVQIILGQDRQAALSAYQRGLEVSLHMGSFLDSPTIVSLQAVAIYLMCHRNHNSGRSGWILNGLLIRAAQSIGLHRDGEKFNLSPLDCEIRRRLWWQILGSDGRVAEDHGLSAGLSGGYNGFYDTKLPTHIDDRDISPTTTTIPTPQLRWTEMTQFLVASEMYQTLQQFNRLSAQTGSDKMTNLEELLKTTKARMDEQYLQYCNINIPIQKCALLLGRLLIGKFEVLVRQQHLRGLSAEESATRAADETLALACDTIETGVEMRTDELLRNFQWLFSTFADYHLLTYALWHLCARPGAQGADRAWAVVDNLFFLIETRGWPTPGSKWNVLWKLREKAADIRRRTFKRMAVPPTAVDVDVHPQQQAPMIMVADLQQPQLDRGFLDATDMAFMFPDDMSWDFDSICFPDWGGYSTGF</sequence>
<dbReference type="SMART" id="SM00906">
    <property type="entry name" value="Fungal_trans"/>
    <property type="match status" value="1"/>
</dbReference>
<dbReference type="Proteomes" id="UP000012174">
    <property type="component" value="Unassembled WGS sequence"/>
</dbReference>
<dbReference type="GO" id="GO:0003677">
    <property type="term" value="F:DNA binding"/>
    <property type="evidence" value="ECO:0007669"/>
    <property type="project" value="InterPro"/>
</dbReference>
<keyword evidence="6" id="KW-1185">Reference proteome</keyword>
<evidence type="ECO:0000256" key="3">
    <source>
        <dbReference type="SAM" id="MobiDB-lite"/>
    </source>
</evidence>
<accession>M7SXY3</accession>
<dbReference type="GO" id="GO:0005634">
    <property type="term" value="C:nucleus"/>
    <property type="evidence" value="ECO:0007669"/>
    <property type="project" value="UniProtKB-SubCell"/>
</dbReference>
<dbReference type="InterPro" id="IPR007219">
    <property type="entry name" value="XnlR_reg_dom"/>
</dbReference>
<dbReference type="KEGG" id="ela:UCREL1_1489"/>
<dbReference type="PANTHER" id="PTHR31001:SF57">
    <property type="entry name" value="ZN(II)2CYS6 TRANSCRIPTION FACTOR (EUROFUNG)"/>
    <property type="match status" value="1"/>
</dbReference>
<gene>
    <name evidence="5" type="ORF">UCREL1_1489</name>
</gene>
<dbReference type="HOGENOM" id="CLU_004083_8_0_1"/>
<dbReference type="InterPro" id="IPR050613">
    <property type="entry name" value="Sec_Metabolite_Reg"/>
</dbReference>
<name>M7SXY3_EUTLA</name>
<dbReference type="CDD" id="cd12148">
    <property type="entry name" value="fungal_TF_MHR"/>
    <property type="match status" value="1"/>
</dbReference>
<evidence type="ECO:0000259" key="4">
    <source>
        <dbReference type="SMART" id="SM00906"/>
    </source>
</evidence>
<dbReference type="EMBL" id="KB705642">
    <property type="protein sequence ID" value="EMR71469.1"/>
    <property type="molecule type" value="Genomic_DNA"/>
</dbReference>
<dbReference type="OrthoDB" id="435881at2759"/>
<feature type="domain" description="Xylanolytic transcriptional activator regulatory" evidence="4">
    <location>
        <begin position="281"/>
        <end position="357"/>
    </location>
</feature>
<dbReference type="OMA" id="EVCIRQK"/>
<protein>
    <submittedName>
        <fullName evidence="5">Putative c6 transcription protein</fullName>
    </submittedName>
</protein>
<evidence type="ECO:0000256" key="1">
    <source>
        <dbReference type="ARBA" id="ARBA00004123"/>
    </source>
</evidence>
<evidence type="ECO:0000313" key="5">
    <source>
        <dbReference type="EMBL" id="EMR71469.1"/>
    </source>
</evidence>
<dbReference type="eggNOG" id="ENOG502SMKE">
    <property type="taxonomic scope" value="Eukaryota"/>
</dbReference>
<comment type="subcellular location">
    <subcellularLocation>
        <location evidence="1">Nucleus</location>
    </subcellularLocation>
</comment>
<evidence type="ECO:0000313" key="6">
    <source>
        <dbReference type="Proteomes" id="UP000012174"/>
    </source>
</evidence>
<dbReference type="PANTHER" id="PTHR31001">
    <property type="entry name" value="UNCHARACTERIZED TRANSCRIPTIONAL REGULATORY PROTEIN"/>
    <property type="match status" value="1"/>
</dbReference>
<dbReference type="Pfam" id="PF04082">
    <property type="entry name" value="Fungal_trans"/>
    <property type="match status" value="1"/>
</dbReference>
<proteinExistence type="predicted"/>
<dbReference type="GO" id="GO:0008270">
    <property type="term" value="F:zinc ion binding"/>
    <property type="evidence" value="ECO:0007669"/>
    <property type="project" value="InterPro"/>
</dbReference>
<keyword evidence="2" id="KW-0539">Nucleus</keyword>
<dbReference type="GO" id="GO:0006351">
    <property type="term" value="P:DNA-templated transcription"/>
    <property type="evidence" value="ECO:0007669"/>
    <property type="project" value="InterPro"/>
</dbReference>
<organism evidence="5 6">
    <name type="scientific">Eutypa lata (strain UCR-EL1)</name>
    <name type="common">Grapevine dieback disease fungus</name>
    <name type="synonym">Eutypa armeniacae</name>
    <dbReference type="NCBI Taxonomy" id="1287681"/>
    <lineage>
        <taxon>Eukaryota</taxon>
        <taxon>Fungi</taxon>
        <taxon>Dikarya</taxon>
        <taxon>Ascomycota</taxon>
        <taxon>Pezizomycotina</taxon>
        <taxon>Sordariomycetes</taxon>
        <taxon>Xylariomycetidae</taxon>
        <taxon>Xylariales</taxon>
        <taxon>Diatrypaceae</taxon>
        <taxon>Eutypa</taxon>
    </lineage>
</organism>
<feature type="compositionally biased region" description="Polar residues" evidence="3">
    <location>
        <begin position="118"/>
        <end position="139"/>
    </location>
</feature>
<feature type="compositionally biased region" description="Polar residues" evidence="3">
    <location>
        <begin position="47"/>
        <end position="56"/>
    </location>
</feature>
<feature type="region of interest" description="Disordered" evidence="3">
    <location>
        <begin position="118"/>
        <end position="145"/>
    </location>
</feature>
<reference evidence="6" key="1">
    <citation type="journal article" date="2013" name="Genome Announc.">
        <title>Draft genome sequence of the grapevine dieback fungus Eutypa lata UCR-EL1.</title>
        <authorList>
            <person name="Blanco-Ulate B."/>
            <person name="Rolshausen P.E."/>
            <person name="Cantu D."/>
        </authorList>
    </citation>
    <scope>NUCLEOTIDE SEQUENCE [LARGE SCALE GENOMIC DNA]</scope>
    <source>
        <strain evidence="6">UCR-EL1</strain>
    </source>
</reference>
<evidence type="ECO:0000256" key="2">
    <source>
        <dbReference type="ARBA" id="ARBA00023242"/>
    </source>
</evidence>
<feature type="region of interest" description="Disordered" evidence="3">
    <location>
        <begin position="1"/>
        <end position="84"/>
    </location>
</feature>